<comment type="similarity">
    <text evidence="2">Belongs to the carotenoid oxygenase family.</text>
</comment>
<dbReference type="GO" id="GO:0016702">
    <property type="term" value="F:oxidoreductase activity, acting on single donors with incorporation of molecular oxygen, incorporation of two atoms of oxygen"/>
    <property type="evidence" value="ECO:0007669"/>
    <property type="project" value="InterPro"/>
</dbReference>
<evidence type="ECO:0000256" key="5">
    <source>
        <dbReference type="ARBA" id="ARBA00023004"/>
    </source>
</evidence>
<dbReference type="Proteomes" id="UP001454036">
    <property type="component" value="Unassembled WGS sequence"/>
</dbReference>
<evidence type="ECO:0000313" key="9">
    <source>
        <dbReference type="Proteomes" id="UP001454036"/>
    </source>
</evidence>
<evidence type="ECO:0000256" key="3">
    <source>
        <dbReference type="ARBA" id="ARBA00022723"/>
    </source>
</evidence>
<keyword evidence="5" id="KW-0408">Iron</keyword>
<dbReference type="AlphaFoldDB" id="A0AAV3R886"/>
<dbReference type="GO" id="GO:0046872">
    <property type="term" value="F:metal ion binding"/>
    <property type="evidence" value="ECO:0007669"/>
    <property type="project" value="UniProtKB-KW"/>
</dbReference>
<keyword evidence="3" id="KW-0479">Metal-binding</keyword>
<keyword evidence="7" id="KW-1133">Transmembrane helix</keyword>
<feature type="transmembrane region" description="Helical" evidence="7">
    <location>
        <begin position="167"/>
        <end position="188"/>
    </location>
</feature>
<evidence type="ECO:0000256" key="4">
    <source>
        <dbReference type="ARBA" id="ARBA00022964"/>
    </source>
</evidence>
<evidence type="ECO:0000256" key="2">
    <source>
        <dbReference type="ARBA" id="ARBA00006787"/>
    </source>
</evidence>
<name>A0AAV3R886_LITER</name>
<protein>
    <submittedName>
        <fullName evidence="8">Uncharacterized protein</fullName>
    </submittedName>
</protein>
<dbReference type="Pfam" id="PF03055">
    <property type="entry name" value="RPE65"/>
    <property type="match status" value="1"/>
</dbReference>
<comment type="caution">
    <text evidence="8">The sequence shown here is derived from an EMBL/GenBank/DDBJ whole genome shotgun (WGS) entry which is preliminary data.</text>
</comment>
<reference evidence="8 9" key="1">
    <citation type="submission" date="2024-01" db="EMBL/GenBank/DDBJ databases">
        <title>The complete chloroplast genome sequence of Lithospermum erythrorhizon: insights into the phylogenetic relationship among Boraginaceae species and the maternal lineages of purple gromwells.</title>
        <authorList>
            <person name="Okada T."/>
            <person name="Watanabe K."/>
        </authorList>
    </citation>
    <scope>NUCLEOTIDE SEQUENCE [LARGE SCALE GENOMIC DNA]</scope>
</reference>
<evidence type="ECO:0000256" key="1">
    <source>
        <dbReference type="ARBA" id="ARBA00001954"/>
    </source>
</evidence>
<feature type="compositionally biased region" description="Low complexity" evidence="6">
    <location>
        <begin position="42"/>
        <end position="51"/>
    </location>
</feature>
<gene>
    <name evidence="8" type="ORF">LIER_41240</name>
</gene>
<organism evidence="8 9">
    <name type="scientific">Lithospermum erythrorhizon</name>
    <name type="common">Purple gromwell</name>
    <name type="synonym">Lithospermum officinale var. erythrorhizon</name>
    <dbReference type="NCBI Taxonomy" id="34254"/>
    <lineage>
        <taxon>Eukaryota</taxon>
        <taxon>Viridiplantae</taxon>
        <taxon>Streptophyta</taxon>
        <taxon>Embryophyta</taxon>
        <taxon>Tracheophyta</taxon>
        <taxon>Spermatophyta</taxon>
        <taxon>Magnoliopsida</taxon>
        <taxon>eudicotyledons</taxon>
        <taxon>Gunneridae</taxon>
        <taxon>Pentapetalae</taxon>
        <taxon>asterids</taxon>
        <taxon>lamiids</taxon>
        <taxon>Boraginales</taxon>
        <taxon>Boraginaceae</taxon>
        <taxon>Boraginoideae</taxon>
        <taxon>Lithospermeae</taxon>
        <taxon>Lithospermum</taxon>
    </lineage>
</organism>
<evidence type="ECO:0000256" key="6">
    <source>
        <dbReference type="SAM" id="MobiDB-lite"/>
    </source>
</evidence>
<dbReference type="EMBL" id="BAABME010025301">
    <property type="protein sequence ID" value="GAA0171881.1"/>
    <property type="molecule type" value="Genomic_DNA"/>
</dbReference>
<comment type="cofactor">
    <cofactor evidence="1">
        <name>Fe(2+)</name>
        <dbReference type="ChEBI" id="CHEBI:29033"/>
    </cofactor>
</comment>
<keyword evidence="9" id="KW-1185">Reference proteome</keyword>
<feature type="compositionally biased region" description="Basic and acidic residues" evidence="6">
    <location>
        <begin position="67"/>
        <end position="81"/>
    </location>
</feature>
<keyword evidence="7" id="KW-0812">Transmembrane</keyword>
<proteinExistence type="inferred from homology"/>
<keyword evidence="4" id="KW-0560">Oxidoreductase</keyword>
<sequence>MADEEYDQQASNNKRKWPSLDQINELLASQENRKKNNPIFKSSVTSSSSTSTDKEFGKSIAPMEDEPATHDGVIKVDPKPNRTSKSEIIDKIARLVVSLHFGTIETSLRLKGNFAPVRNETPPTGDLEVVQGQIPKLLTGMMIRNGPNPNQDPVANYSWMDGDRFSLYYYQLLYFYLQSIFAYIYHFLISWNHINI</sequence>
<keyword evidence="4" id="KW-0223">Dioxygenase</keyword>
<feature type="region of interest" description="Disordered" evidence="6">
    <location>
        <begin position="1"/>
        <end position="81"/>
    </location>
</feature>
<accession>A0AAV3R886</accession>
<evidence type="ECO:0000256" key="7">
    <source>
        <dbReference type="SAM" id="Phobius"/>
    </source>
</evidence>
<keyword evidence="7" id="KW-0472">Membrane</keyword>
<dbReference type="InterPro" id="IPR004294">
    <property type="entry name" value="Carotenoid_Oase"/>
</dbReference>
<evidence type="ECO:0000313" key="8">
    <source>
        <dbReference type="EMBL" id="GAA0171881.1"/>
    </source>
</evidence>